<evidence type="ECO:0000256" key="6">
    <source>
        <dbReference type="ARBA" id="ARBA00022692"/>
    </source>
</evidence>
<keyword evidence="6 13" id="KW-0812">Transmembrane</keyword>
<evidence type="ECO:0000256" key="2">
    <source>
        <dbReference type="ARBA" id="ARBA00004651"/>
    </source>
</evidence>
<feature type="transmembrane region" description="Helical" evidence="13">
    <location>
        <begin position="247"/>
        <end position="271"/>
    </location>
</feature>
<evidence type="ECO:0000259" key="14">
    <source>
        <dbReference type="PROSITE" id="PS50262"/>
    </source>
</evidence>
<evidence type="ECO:0000256" key="13">
    <source>
        <dbReference type="RuleBase" id="RU364061"/>
    </source>
</evidence>
<evidence type="ECO:0000256" key="7">
    <source>
        <dbReference type="ARBA" id="ARBA00022989"/>
    </source>
</evidence>
<proteinExistence type="inferred from homology"/>
<dbReference type="GO" id="GO:0005886">
    <property type="term" value="C:plasma membrane"/>
    <property type="evidence" value="ECO:0007669"/>
    <property type="project" value="UniProtKB-SubCell"/>
</dbReference>
<evidence type="ECO:0000256" key="4">
    <source>
        <dbReference type="ARBA" id="ARBA00022475"/>
    </source>
</evidence>
<dbReference type="Pfam" id="PF03402">
    <property type="entry name" value="V1R"/>
    <property type="match status" value="1"/>
</dbReference>
<dbReference type="Gene3D" id="1.20.1070.10">
    <property type="entry name" value="Rhodopsin 7-helix transmembrane proteins"/>
    <property type="match status" value="1"/>
</dbReference>
<comment type="similarity">
    <text evidence="3 13">Belongs to the G-protein coupled receptor 1 family.</text>
</comment>
<protein>
    <recommendedName>
        <fullName evidence="13">Vomeronasal type-1 receptor</fullName>
    </recommendedName>
</protein>
<keyword evidence="10 13" id="KW-0675">Receptor</keyword>
<keyword evidence="4 13" id="KW-1003">Cell membrane</keyword>
<evidence type="ECO:0000256" key="10">
    <source>
        <dbReference type="ARBA" id="ARBA00023170"/>
    </source>
</evidence>
<gene>
    <name evidence="15" type="primary">LOC113875844</name>
</gene>
<evidence type="ECO:0000313" key="15">
    <source>
        <dbReference type="Ensembl" id="ENSBIXP00000011809.1"/>
    </source>
</evidence>
<keyword evidence="8 13" id="KW-0297">G-protein coupled receptor</keyword>
<dbReference type="OMA" id="MATWDLA"/>
<keyword evidence="5 13" id="KW-0589">Pheromone response</keyword>
<sequence>MNNHQFLRPERMAAGDLTAGFILLLQTVFGMLGNFFLLYHYLFLYCTGIRLKTIDFIVKNLIVANILVLLSCGFHNVMANFQWHNLNRDFACRFFPYVRVVGRGVSIGTTCLLSVFQVITISPRNSRWGGLKVKVLKCVVPSVILCWIVNMVVNVIYLMYLSGDLSNKSITNRKHFGHCSAVRHDQTRDSLYAVLMSFPDVLCFVVMIWASGSTVLILYRHKQRVQNIHSIKVSSISSPESRATKTILLVVSTFVNFNTLSTICNIVLSLLNNPSLFFVNSSAIVTACFPTISPFLLMSRDSRISRLCFAEKRNTNSPTPRKKM</sequence>
<evidence type="ECO:0000256" key="3">
    <source>
        <dbReference type="ARBA" id="ARBA00010663"/>
    </source>
</evidence>
<reference evidence="15" key="3">
    <citation type="submission" date="2025-09" db="UniProtKB">
        <authorList>
            <consortium name="Ensembl"/>
        </authorList>
    </citation>
    <scope>IDENTIFICATION</scope>
</reference>
<feature type="transmembrane region" description="Helical" evidence="13">
    <location>
        <begin position="56"/>
        <end position="77"/>
    </location>
</feature>
<feature type="transmembrane region" description="Helical" evidence="13">
    <location>
        <begin position="20"/>
        <end position="44"/>
    </location>
</feature>
<dbReference type="STRING" id="30522.A0A4W2CJ85"/>
<keyword evidence="12 13" id="KW-0807">Transducer</keyword>
<accession>A0A4W2CJ85</accession>
<evidence type="ECO:0000256" key="8">
    <source>
        <dbReference type="ARBA" id="ARBA00023040"/>
    </source>
</evidence>
<dbReference type="SUPFAM" id="SSF81321">
    <property type="entry name" value="Family A G protein-coupled receptor-like"/>
    <property type="match status" value="1"/>
</dbReference>
<feature type="transmembrane region" description="Helical" evidence="13">
    <location>
        <begin position="277"/>
        <end position="297"/>
    </location>
</feature>
<comment type="subcellular location">
    <subcellularLocation>
        <location evidence="2 13">Cell membrane</location>
        <topology evidence="2 13">Multi-pass membrane protein</topology>
    </subcellularLocation>
</comment>
<evidence type="ECO:0000313" key="16">
    <source>
        <dbReference type="Proteomes" id="UP000314981"/>
    </source>
</evidence>
<evidence type="ECO:0000256" key="5">
    <source>
        <dbReference type="ARBA" id="ARBA00022507"/>
    </source>
</evidence>
<keyword evidence="9 13" id="KW-0472">Membrane</keyword>
<dbReference type="PANTHER" id="PTHR24062">
    <property type="entry name" value="VOMERONASAL TYPE-1 RECEPTOR"/>
    <property type="match status" value="1"/>
</dbReference>
<dbReference type="FunFam" id="1.20.1070.10:FF:000033">
    <property type="entry name" value="Vomeronasal type-1 receptor"/>
    <property type="match status" value="1"/>
</dbReference>
<dbReference type="PROSITE" id="PS50262">
    <property type="entry name" value="G_PROTEIN_RECEP_F1_2"/>
    <property type="match status" value="1"/>
</dbReference>
<evidence type="ECO:0000256" key="11">
    <source>
        <dbReference type="ARBA" id="ARBA00023180"/>
    </source>
</evidence>
<keyword evidence="16" id="KW-1185">Reference proteome</keyword>
<reference evidence="15 16" key="1">
    <citation type="submission" date="2018-11" db="EMBL/GenBank/DDBJ databases">
        <title>Haplotype-resolved cattle genomes.</title>
        <authorList>
            <person name="Low W.Y."/>
            <person name="Tearle R."/>
            <person name="Bickhart D.M."/>
            <person name="Rosen B.D."/>
            <person name="Koren S."/>
            <person name="Rhie A."/>
            <person name="Hiendleder S."/>
            <person name="Phillippy A.M."/>
            <person name="Smith T.P.L."/>
            <person name="Williams J.L."/>
        </authorList>
    </citation>
    <scope>NUCLEOTIDE SEQUENCE [LARGE SCALE GENOMIC DNA]</scope>
</reference>
<name>A0A4W2CJ85_BOBOX</name>
<dbReference type="GO" id="GO:0019236">
    <property type="term" value="P:response to pheromone"/>
    <property type="evidence" value="ECO:0007669"/>
    <property type="project" value="UniProtKB-KW"/>
</dbReference>
<organism evidence="15 16">
    <name type="scientific">Bos indicus x Bos taurus</name>
    <name type="common">Hybrid cattle</name>
    <dbReference type="NCBI Taxonomy" id="30522"/>
    <lineage>
        <taxon>Eukaryota</taxon>
        <taxon>Metazoa</taxon>
        <taxon>Chordata</taxon>
        <taxon>Craniata</taxon>
        <taxon>Vertebrata</taxon>
        <taxon>Euteleostomi</taxon>
        <taxon>Mammalia</taxon>
        <taxon>Eutheria</taxon>
        <taxon>Laurasiatheria</taxon>
        <taxon>Artiodactyla</taxon>
        <taxon>Ruminantia</taxon>
        <taxon>Pecora</taxon>
        <taxon>Bovidae</taxon>
        <taxon>Bovinae</taxon>
        <taxon>Bos</taxon>
    </lineage>
</organism>
<feature type="transmembrane region" description="Helical" evidence="13">
    <location>
        <begin position="139"/>
        <end position="160"/>
    </location>
</feature>
<evidence type="ECO:0000256" key="12">
    <source>
        <dbReference type="ARBA" id="ARBA00023224"/>
    </source>
</evidence>
<evidence type="ECO:0000256" key="9">
    <source>
        <dbReference type="ARBA" id="ARBA00023136"/>
    </source>
</evidence>
<dbReference type="InterPro" id="IPR017452">
    <property type="entry name" value="GPCR_Rhodpsn_7TM"/>
</dbReference>
<comment type="function">
    <text evidence="1">Putative pheromone receptor.</text>
</comment>
<dbReference type="GO" id="GO:0016503">
    <property type="term" value="F:pheromone receptor activity"/>
    <property type="evidence" value="ECO:0007669"/>
    <property type="project" value="InterPro"/>
</dbReference>
<dbReference type="PRINTS" id="PR01534">
    <property type="entry name" value="VOMERONASL1R"/>
</dbReference>
<keyword evidence="11" id="KW-0325">Glycoprotein</keyword>
<dbReference type="Ensembl" id="ENSBIXT00000045287.1">
    <property type="protein sequence ID" value="ENSBIXP00000011809.1"/>
    <property type="gene ID" value="ENSBIXG00000017003.1"/>
</dbReference>
<reference evidence="15" key="2">
    <citation type="submission" date="2025-08" db="UniProtKB">
        <authorList>
            <consortium name="Ensembl"/>
        </authorList>
    </citation>
    <scope>IDENTIFICATION</scope>
</reference>
<keyword evidence="7 13" id="KW-1133">Transmembrane helix</keyword>
<evidence type="ECO:0000256" key="1">
    <source>
        <dbReference type="ARBA" id="ARBA00003878"/>
    </source>
</evidence>
<feature type="transmembrane region" description="Helical" evidence="13">
    <location>
        <begin position="97"/>
        <end position="119"/>
    </location>
</feature>
<dbReference type="InterPro" id="IPR004072">
    <property type="entry name" value="Vmron_rcpt_1"/>
</dbReference>
<feature type="transmembrane region" description="Helical" evidence="13">
    <location>
        <begin position="191"/>
        <end position="219"/>
    </location>
</feature>
<dbReference type="GO" id="GO:0007606">
    <property type="term" value="P:sensory perception of chemical stimulus"/>
    <property type="evidence" value="ECO:0007669"/>
    <property type="project" value="UniProtKB-ARBA"/>
</dbReference>
<dbReference type="Proteomes" id="UP000314981">
    <property type="component" value="Chromosome 18"/>
</dbReference>
<feature type="domain" description="G-protein coupled receptors family 1 profile" evidence="14">
    <location>
        <begin position="33"/>
        <end position="297"/>
    </location>
</feature>
<dbReference type="AlphaFoldDB" id="A0A4W2CJ85"/>